<protein>
    <recommendedName>
        <fullName evidence="1">DUF1907 domain-containing protein</fullName>
    </recommendedName>
</protein>
<dbReference type="InterPro" id="IPR015021">
    <property type="entry name" value="C11orf54_DUF1907"/>
</dbReference>
<dbReference type="Proteomes" id="UP000078542">
    <property type="component" value="Unassembled WGS sequence"/>
</dbReference>
<organism evidence="2 3">
    <name type="scientific">Cyphomyrmex costatus</name>
    <dbReference type="NCBI Taxonomy" id="456900"/>
    <lineage>
        <taxon>Eukaryota</taxon>
        <taxon>Metazoa</taxon>
        <taxon>Ecdysozoa</taxon>
        <taxon>Arthropoda</taxon>
        <taxon>Hexapoda</taxon>
        <taxon>Insecta</taxon>
        <taxon>Pterygota</taxon>
        <taxon>Neoptera</taxon>
        <taxon>Endopterygota</taxon>
        <taxon>Hymenoptera</taxon>
        <taxon>Apocrita</taxon>
        <taxon>Aculeata</taxon>
        <taxon>Formicoidea</taxon>
        <taxon>Formicidae</taxon>
        <taxon>Myrmicinae</taxon>
        <taxon>Cyphomyrmex</taxon>
    </lineage>
</organism>
<accession>A0A195CV39</accession>
<dbReference type="GO" id="GO:0005634">
    <property type="term" value="C:nucleus"/>
    <property type="evidence" value="ECO:0007669"/>
    <property type="project" value="InterPro"/>
</dbReference>
<sequence length="108" mass="12336">MRYGQVACNVMCDEYPGRILSFNNFFLQQQCIEITLESDLIAVGVIFNNIPLPLADQEQRYGINLYNRSEFHCFSNYGAGGQFISDTTPNTTEYEGYFNVAKKLIDVK</sequence>
<proteinExistence type="predicted"/>
<dbReference type="Pfam" id="PF08925">
    <property type="entry name" value="DUF1907"/>
    <property type="match status" value="1"/>
</dbReference>
<feature type="domain" description="DUF1907" evidence="1">
    <location>
        <begin position="35"/>
        <end position="106"/>
    </location>
</feature>
<reference evidence="2 3" key="1">
    <citation type="submission" date="2016-03" db="EMBL/GenBank/DDBJ databases">
        <title>Cyphomyrmex costatus WGS genome.</title>
        <authorList>
            <person name="Nygaard S."/>
            <person name="Hu H."/>
            <person name="Boomsma J."/>
            <person name="Zhang G."/>
        </authorList>
    </citation>
    <scope>NUCLEOTIDE SEQUENCE [LARGE SCALE GENOMIC DNA]</scope>
    <source>
        <strain evidence="2">MS0001</strain>
        <tissue evidence="2">Whole body</tissue>
    </source>
</reference>
<keyword evidence="3" id="KW-1185">Reference proteome</keyword>
<evidence type="ECO:0000259" key="1">
    <source>
        <dbReference type="Pfam" id="PF08925"/>
    </source>
</evidence>
<evidence type="ECO:0000313" key="2">
    <source>
        <dbReference type="EMBL" id="KYN04548.1"/>
    </source>
</evidence>
<name>A0A195CV39_9HYME</name>
<gene>
    <name evidence="2" type="ORF">ALC62_04539</name>
</gene>
<dbReference type="SUPFAM" id="SSF117856">
    <property type="entry name" value="AF0104/ALDC/Ptd012-like"/>
    <property type="match status" value="1"/>
</dbReference>
<evidence type="ECO:0000313" key="3">
    <source>
        <dbReference type="Proteomes" id="UP000078542"/>
    </source>
</evidence>
<dbReference type="EMBL" id="KQ977259">
    <property type="protein sequence ID" value="KYN04548.1"/>
    <property type="molecule type" value="Genomic_DNA"/>
</dbReference>
<dbReference type="AlphaFoldDB" id="A0A195CV39"/>